<comment type="similarity">
    <text evidence="4">Belongs to the rad1 family.</text>
</comment>
<proteinExistence type="inferred from homology"/>
<evidence type="ECO:0000313" key="12">
    <source>
        <dbReference type="EMBL" id="KAK9769731.1"/>
    </source>
</evidence>
<accession>A0ABR2X7L3</accession>
<evidence type="ECO:0000256" key="3">
    <source>
        <dbReference type="ARBA" id="ARBA00009825"/>
    </source>
</evidence>
<dbReference type="CDD" id="cd00577">
    <property type="entry name" value="PCNA"/>
    <property type="match status" value="1"/>
</dbReference>
<evidence type="ECO:0000313" key="13">
    <source>
        <dbReference type="Proteomes" id="UP001465668"/>
    </source>
</evidence>
<dbReference type="InterPro" id="IPR007915">
    <property type="entry name" value="TMEM258/Ost5"/>
</dbReference>
<dbReference type="InterPro" id="IPR003011">
    <property type="entry name" value="Cell_cycle_checkpoint_Rad1"/>
</dbReference>
<dbReference type="PANTHER" id="PTHR10870:SF0">
    <property type="entry name" value="CELL CYCLE CHECKPOINT PROTEIN RAD1"/>
    <property type="match status" value="1"/>
</dbReference>
<dbReference type="SUPFAM" id="SSF55979">
    <property type="entry name" value="DNA clamp"/>
    <property type="match status" value="1"/>
</dbReference>
<dbReference type="InterPro" id="IPR003021">
    <property type="entry name" value="Rad1_Rec1_Rad17"/>
</dbReference>
<protein>
    <submittedName>
        <fullName evidence="12">Uncharacterized protein</fullName>
    </submittedName>
</protein>
<dbReference type="Pfam" id="PF05251">
    <property type="entry name" value="Ost5"/>
    <property type="match status" value="1"/>
</dbReference>
<dbReference type="Pfam" id="PF02144">
    <property type="entry name" value="Rad1"/>
    <property type="match status" value="1"/>
</dbReference>
<evidence type="ECO:0000256" key="1">
    <source>
        <dbReference type="ARBA" id="ARBA00004123"/>
    </source>
</evidence>
<evidence type="ECO:0000256" key="9">
    <source>
        <dbReference type="ARBA" id="ARBA00023204"/>
    </source>
</evidence>
<evidence type="ECO:0000256" key="6">
    <source>
        <dbReference type="ARBA" id="ARBA00022763"/>
    </source>
</evidence>
<dbReference type="Proteomes" id="UP001465668">
    <property type="component" value="Unassembled WGS sequence"/>
</dbReference>
<comment type="caution">
    <text evidence="12">The sequence shown here is derived from an EMBL/GenBank/DDBJ whole genome shotgun (WGS) entry which is preliminary data.</text>
</comment>
<sequence length="488" mass="53297">MGGTGYGVFKWGPITAATWQLHWTQRDWAIYIDAAWSLRGTCIVLLQTSRPLILPLIAPAHTRLSLIPQNNSRAAISTSVFRMDPSLVAQWDAPGSPFLPTVGKGTQFLVGFSLLLFGLTLFGGFALNRSLINIPIIGVPASLALACLQASDSRHCSVSQTPLCIMASTIGPVPSQQPLFRAITSSTRQIYQLLKCISFTTKVHVQITQDGIRFAADHSRVMQGVAFLDKALFTKYTLSLPDNEDAALPQFQINLAAFLEALQIFGAADVAAKQAKADAEPYRSNLRNYRPDAFNHQTLGMQGTCSFLYEEDGSPLSIIMEETGVKTQCNMITYTPDQPDDIPFDRDDLTFKIIMQARWLLDGLSELAPMSPTRVNITALPNAPYLSLTSGGSLGSASVDFSGGRDLLETFSVREKWVQGFKFDLIKSASEAMRIASKVSFRGDGQGVLSLQFMVEVEGGAVSFLDFRFVPYADNSMEDDEDTGSDGN</sequence>
<keyword evidence="7 11" id="KW-1133">Transmembrane helix</keyword>
<feature type="transmembrane region" description="Helical" evidence="11">
    <location>
        <begin position="108"/>
        <end position="127"/>
    </location>
</feature>
<comment type="similarity">
    <text evidence="3">Belongs to the OST5 family.</text>
</comment>
<evidence type="ECO:0000256" key="10">
    <source>
        <dbReference type="ARBA" id="ARBA00023242"/>
    </source>
</evidence>
<evidence type="ECO:0000256" key="8">
    <source>
        <dbReference type="ARBA" id="ARBA00023136"/>
    </source>
</evidence>
<evidence type="ECO:0000256" key="7">
    <source>
        <dbReference type="ARBA" id="ARBA00022989"/>
    </source>
</evidence>
<name>A0ABR2X7L3_9PEZI</name>
<dbReference type="Gene3D" id="3.70.10.10">
    <property type="match status" value="1"/>
</dbReference>
<dbReference type="PRINTS" id="PR01246">
    <property type="entry name" value="RAD1REPAIR"/>
</dbReference>
<dbReference type="InterPro" id="IPR046938">
    <property type="entry name" value="DNA_clamp_sf"/>
</dbReference>
<evidence type="ECO:0000256" key="2">
    <source>
        <dbReference type="ARBA" id="ARBA00004141"/>
    </source>
</evidence>
<dbReference type="EMBL" id="JARVKM010000113">
    <property type="protein sequence ID" value="KAK9769731.1"/>
    <property type="molecule type" value="Genomic_DNA"/>
</dbReference>
<keyword evidence="5 11" id="KW-0812">Transmembrane</keyword>
<keyword evidence="9" id="KW-0234">DNA repair</keyword>
<keyword evidence="6" id="KW-0227">DNA damage</keyword>
<dbReference type="PRINTS" id="PR01245">
    <property type="entry name" value="RAD1REC1"/>
</dbReference>
<evidence type="ECO:0000256" key="4">
    <source>
        <dbReference type="ARBA" id="ARBA00010991"/>
    </source>
</evidence>
<keyword evidence="8 11" id="KW-0472">Membrane</keyword>
<keyword evidence="10" id="KW-0539">Nucleus</keyword>
<keyword evidence="13" id="KW-1185">Reference proteome</keyword>
<comment type="subcellular location">
    <subcellularLocation>
        <location evidence="2">Membrane</location>
        <topology evidence="2">Multi-pass membrane protein</topology>
    </subcellularLocation>
    <subcellularLocation>
        <location evidence="1">Nucleus</location>
    </subcellularLocation>
</comment>
<evidence type="ECO:0000256" key="5">
    <source>
        <dbReference type="ARBA" id="ARBA00022692"/>
    </source>
</evidence>
<dbReference type="PANTHER" id="PTHR10870">
    <property type="entry name" value="CELL CYCLE CHECKPOINT PROTEIN RAD1"/>
    <property type="match status" value="1"/>
</dbReference>
<evidence type="ECO:0000256" key="11">
    <source>
        <dbReference type="SAM" id="Phobius"/>
    </source>
</evidence>
<gene>
    <name evidence="12" type="ORF">SCAR479_13617</name>
</gene>
<organism evidence="12 13">
    <name type="scientific">Seiridium cardinale</name>
    <dbReference type="NCBI Taxonomy" id="138064"/>
    <lineage>
        <taxon>Eukaryota</taxon>
        <taxon>Fungi</taxon>
        <taxon>Dikarya</taxon>
        <taxon>Ascomycota</taxon>
        <taxon>Pezizomycotina</taxon>
        <taxon>Sordariomycetes</taxon>
        <taxon>Xylariomycetidae</taxon>
        <taxon>Amphisphaeriales</taxon>
        <taxon>Sporocadaceae</taxon>
        <taxon>Seiridium</taxon>
    </lineage>
</organism>
<reference evidence="12 13" key="1">
    <citation type="submission" date="2024-02" db="EMBL/GenBank/DDBJ databases">
        <title>First draft genome assembly of two strains of Seiridium cardinale.</title>
        <authorList>
            <person name="Emiliani G."/>
            <person name="Scali E."/>
        </authorList>
    </citation>
    <scope>NUCLEOTIDE SEQUENCE [LARGE SCALE GENOMIC DNA]</scope>
    <source>
        <strain evidence="12 13">BM-138-000479</strain>
    </source>
</reference>